<dbReference type="EMBL" id="JBJQOH010000008">
    <property type="protein sequence ID" value="KAL3677253.1"/>
    <property type="molecule type" value="Genomic_DNA"/>
</dbReference>
<evidence type="ECO:0000313" key="3">
    <source>
        <dbReference type="Proteomes" id="UP001633002"/>
    </source>
</evidence>
<keyword evidence="3" id="KW-1185">Reference proteome</keyword>
<organism evidence="2 3">
    <name type="scientific">Riccia sorocarpa</name>
    <dbReference type="NCBI Taxonomy" id="122646"/>
    <lineage>
        <taxon>Eukaryota</taxon>
        <taxon>Viridiplantae</taxon>
        <taxon>Streptophyta</taxon>
        <taxon>Embryophyta</taxon>
        <taxon>Marchantiophyta</taxon>
        <taxon>Marchantiopsida</taxon>
        <taxon>Marchantiidae</taxon>
        <taxon>Marchantiales</taxon>
        <taxon>Ricciaceae</taxon>
        <taxon>Riccia</taxon>
    </lineage>
</organism>
<dbReference type="Pfam" id="PF00078">
    <property type="entry name" value="RVT_1"/>
    <property type="match status" value="1"/>
</dbReference>
<dbReference type="AlphaFoldDB" id="A0ABD3GDK7"/>
<accession>A0ABD3GDK7</accession>
<reference evidence="2 3" key="1">
    <citation type="submission" date="2024-09" db="EMBL/GenBank/DDBJ databases">
        <title>Chromosome-scale assembly of Riccia sorocarpa.</title>
        <authorList>
            <person name="Paukszto L."/>
        </authorList>
    </citation>
    <scope>NUCLEOTIDE SEQUENCE [LARGE SCALE GENOMIC DNA]</scope>
    <source>
        <strain evidence="2">LP-2024</strain>
        <tissue evidence="2">Aerial parts of the thallus</tissue>
    </source>
</reference>
<gene>
    <name evidence="2" type="ORF">R1sor_027201</name>
</gene>
<evidence type="ECO:0000313" key="2">
    <source>
        <dbReference type="EMBL" id="KAL3677253.1"/>
    </source>
</evidence>
<dbReference type="Proteomes" id="UP001633002">
    <property type="component" value="Unassembled WGS sequence"/>
</dbReference>
<comment type="caution">
    <text evidence="2">The sequence shown here is derived from an EMBL/GenBank/DDBJ whole genome shotgun (WGS) entry which is preliminary data.</text>
</comment>
<feature type="domain" description="Reverse transcriptase" evidence="1">
    <location>
        <begin position="212"/>
        <end position="324"/>
    </location>
</feature>
<dbReference type="InterPro" id="IPR000477">
    <property type="entry name" value="RT_dom"/>
</dbReference>
<sequence>MGVWLRREHREVYEEKLTGRLGNSEPSPAALSLLVQNLAKETFPPRSSRRSKSWDRAVSSQPEDRLSAFREYRHFIRAKKRLHLRQQQIELANDLMLDPQSFWRRLQSRKPVSALEDGALYQYVETLLHFPDAVEMPTASGDECCVFTEEEISKTLARMRHGKVRDLAGLSIELLQWRGPPLWKQVTRLINLACQNGLPSAWTERKLVPLHKTGPREIPGNYRMIMVASIYAKLLGNLLDTRLREWCESKNVQAPVQAGFRKSYSVLDHLLVLRVLGERAKCLRRPLLVLFIDFPKAFDSISRKLLWDRMIELNVPPDLVKAITTTVPESPRQAARSRRGGH</sequence>
<name>A0ABD3GDK7_9MARC</name>
<proteinExistence type="predicted"/>
<protein>
    <recommendedName>
        <fullName evidence="1">Reverse transcriptase domain-containing protein</fullName>
    </recommendedName>
</protein>
<dbReference type="PANTHER" id="PTHR19446">
    <property type="entry name" value="REVERSE TRANSCRIPTASES"/>
    <property type="match status" value="1"/>
</dbReference>
<evidence type="ECO:0000259" key="1">
    <source>
        <dbReference type="Pfam" id="PF00078"/>
    </source>
</evidence>